<evidence type="ECO:0000313" key="6">
    <source>
        <dbReference type="Proteomes" id="UP000219072"/>
    </source>
</evidence>
<evidence type="ECO:0000313" key="5">
    <source>
        <dbReference type="EMBL" id="SOD63487.1"/>
    </source>
</evidence>
<evidence type="ECO:0000256" key="1">
    <source>
        <dbReference type="SAM" id="MobiDB-lite"/>
    </source>
</evidence>
<dbReference type="OrthoDB" id="5241017at2"/>
<dbReference type="PANTHER" id="PTHR30627:SF24">
    <property type="entry name" value="PENICILLIN-BINDING PROTEIN 4B"/>
    <property type="match status" value="1"/>
</dbReference>
<dbReference type="GO" id="GO:0008658">
    <property type="term" value="F:penicillin binding"/>
    <property type="evidence" value="ECO:0007669"/>
    <property type="project" value="InterPro"/>
</dbReference>
<dbReference type="RefSeq" id="WP_097231964.1">
    <property type="nucleotide sequence ID" value="NZ_OCNE01000011.1"/>
</dbReference>
<reference evidence="5 6" key="1">
    <citation type="submission" date="2017-09" db="EMBL/GenBank/DDBJ databases">
        <authorList>
            <person name="Ehlers B."/>
            <person name="Leendertz F.H."/>
        </authorList>
    </citation>
    <scope>NUCLEOTIDE SEQUENCE [LARGE SCALE GENOMIC DNA]</scope>
    <source>
        <strain evidence="5 6">CGMCC 4.7095</strain>
    </source>
</reference>
<feature type="compositionally biased region" description="Basic and acidic residues" evidence="1">
    <location>
        <begin position="42"/>
        <end position="51"/>
    </location>
</feature>
<protein>
    <submittedName>
        <fullName evidence="5">NTF2-like N-terminal transpeptidase domain-containing protein</fullName>
    </submittedName>
</protein>
<keyword evidence="2" id="KW-0472">Membrane</keyword>
<accession>A0A286DXT6</accession>
<organism evidence="5 6">
    <name type="scientific">Streptomyces zhaozhouensis</name>
    <dbReference type="NCBI Taxonomy" id="1300267"/>
    <lineage>
        <taxon>Bacteria</taxon>
        <taxon>Bacillati</taxon>
        <taxon>Actinomycetota</taxon>
        <taxon>Actinomycetes</taxon>
        <taxon>Kitasatosporales</taxon>
        <taxon>Streptomycetaceae</taxon>
        <taxon>Streptomyces</taxon>
    </lineage>
</organism>
<evidence type="ECO:0000259" key="4">
    <source>
        <dbReference type="Pfam" id="PF05223"/>
    </source>
</evidence>
<dbReference type="AlphaFoldDB" id="A0A286DXT6"/>
<feature type="region of interest" description="Disordered" evidence="1">
    <location>
        <begin position="29"/>
        <end position="64"/>
    </location>
</feature>
<keyword evidence="2" id="KW-0812">Transmembrane</keyword>
<dbReference type="GO" id="GO:0071555">
    <property type="term" value="P:cell wall organization"/>
    <property type="evidence" value="ECO:0007669"/>
    <property type="project" value="TreeGrafter"/>
</dbReference>
<feature type="transmembrane region" description="Helical" evidence="2">
    <location>
        <begin position="7"/>
        <end position="29"/>
    </location>
</feature>
<gene>
    <name evidence="5" type="ORF">SAMN06297387_11134</name>
</gene>
<keyword evidence="2" id="KW-1133">Transmembrane helix</keyword>
<proteinExistence type="predicted"/>
<dbReference type="InterPro" id="IPR012338">
    <property type="entry name" value="Beta-lactam/transpept-like"/>
</dbReference>
<dbReference type="InterPro" id="IPR007887">
    <property type="entry name" value="MecA_N"/>
</dbReference>
<evidence type="ECO:0000259" key="3">
    <source>
        <dbReference type="Pfam" id="PF00905"/>
    </source>
</evidence>
<keyword evidence="6" id="KW-1185">Reference proteome</keyword>
<dbReference type="InterPro" id="IPR050515">
    <property type="entry name" value="Beta-lactam/transpept"/>
</dbReference>
<feature type="domain" description="NTF2-like N-terminal transpeptidase" evidence="4">
    <location>
        <begin position="64"/>
        <end position="171"/>
    </location>
</feature>
<feature type="domain" description="Penicillin-binding protein transpeptidase" evidence="3">
    <location>
        <begin position="271"/>
        <end position="542"/>
    </location>
</feature>
<dbReference type="PANTHER" id="PTHR30627">
    <property type="entry name" value="PEPTIDOGLYCAN D,D-TRANSPEPTIDASE"/>
    <property type="match status" value="1"/>
</dbReference>
<dbReference type="Gene3D" id="3.40.710.10">
    <property type="entry name" value="DD-peptidase/beta-lactamase superfamily"/>
    <property type="match status" value="1"/>
</dbReference>
<evidence type="ECO:0000256" key="2">
    <source>
        <dbReference type="SAM" id="Phobius"/>
    </source>
</evidence>
<name>A0A286DXT6_9ACTN</name>
<dbReference type="Proteomes" id="UP000219072">
    <property type="component" value="Unassembled WGS sequence"/>
</dbReference>
<dbReference type="GO" id="GO:0005886">
    <property type="term" value="C:plasma membrane"/>
    <property type="evidence" value="ECO:0007669"/>
    <property type="project" value="TreeGrafter"/>
</dbReference>
<dbReference type="GO" id="GO:0046677">
    <property type="term" value="P:response to antibiotic"/>
    <property type="evidence" value="ECO:0007669"/>
    <property type="project" value="InterPro"/>
</dbReference>
<dbReference type="GO" id="GO:0071972">
    <property type="term" value="F:peptidoglycan L,D-transpeptidase activity"/>
    <property type="evidence" value="ECO:0007669"/>
    <property type="project" value="TreeGrafter"/>
</dbReference>
<dbReference type="Pfam" id="PF00905">
    <property type="entry name" value="Transpeptidase"/>
    <property type="match status" value="1"/>
</dbReference>
<dbReference type="EMBL" id="OCNE01000011">
    <property type="protein sequence ID" value="SOD63487.1"/>
    <property type="molecule type" value="Genomic_DNA"/>
</dbReference>
<dbReference type="Pfam" id="PF05223">
    <property type="entry name" value="MecA_N"/>
    <property type="match status" value="1"/>
</dbReference>
<dbReference type="SUPFAM" id="SSF56601">
    <property type="entry name" value="beta-lactamase/transpeptidase-like"/>
    <property type="match status" value="1"/>
</dbReference>
<dbReference type="InterPro" id="IPR001460">
    <property type="entry name" value="PCN-bd_Tpept"/>
</dbReference>
<sequence>MDRKQRLAVLGGVCVTVATLAGFGAYSLLDSDEGDGGSDTVAGRDDDKPADEVPSGPPTEEETTETADAFLTAWAGGDAEAAAELTDDPEAARAALAVLTENDAVGALALEPGAVDGTGVPYDIAFEVTHGEQAQELAYASELAVVRDEESGEVLVDWAPTVVHPRLSEDQTLQVGPRGELPPVEVLAEDGSELTAEEFPGLVPVLNEMRERYAEESGGDAGSAVVIADAEGEPVETLLELAEPVAGQVPTTLDPALQQAAEAAVAGTGHGAVVAIQPSTGAIRAIANAEPDGTDIALEGSYAPGSTFKIVTASLLLEQGLADPGAKHPCPKFFEHGGWEFQNLDEFEIENGTFADSFARSCNTAFISQAPELADDDLGAHARNAFGLGLEWQTGATTMDGRVPVEQQAQMAAQLIGQGAVRMNPLTMASVSATVKNGAFAQPHLVPVDFAGLELAATDGPLPHADQLRSLMNRTATNGTAAEAMAGLGGDIGAKTGSAEVDGQEKPNAWFTGYRNDLAAAAVVPNSGHGGEFAGPVVAEVLAAAP</sequence>